<proteinExistence type="predicted"/>
<dbReference type="Gene3D" id="1.20.1260.40">
    <property type="match status" value="1"/>
</dbReference>
<gene>
    <name evidence="1" type="ORF">ALQ07_04181</name>
</gene>
<organism evidence="1 2">
    <name type="scientific">Pseudomonas syringae pv. actinidiae</name>
    <dbReference type="NCBI Taxonomy" id="103796"/>
    <lineage>
        <taxon>Bacteria</taxon>
        <taxon>Pseudomonadati</taxon>
        <taxon>Pseudomonadota</taxon>
        <taxon>Gammaproteobacteria</taxon>
        <taxon>Pseudomonadales</taxon>
        <taxon>Pseudomonadaceae</taxon>
        <taxon>Pseudomonas</taxon>
        <taxon>Pseudomonas syringae</taxon>
    </lineage>
</organism>
<dbReference type="Proteomes" id="UP000273140">
    <property type="component" value="Unassembled WGS sequence"/>
</dbReference>
<dbReference type="EMBL" id="RBRB01000451">
    <property type="protein sequence ID" value="RMQ22772.1"/>
    <property type="molecule type" value="Genomic_DNA"/>
</dbReference>
<accession>A0A3M4K0I8</accession>
<comment type="caution">
    <text evidence="1">The sequence shown here is derived from an EMBL/GenBank/DDBJ whole genome shotgun (WGS) entry which is preliminary data.</text>
</comment>
<sequence>MALVMGLEKIMSTPSSLPERVSVTKTLPKTLKGIKKRAKKICLPGQKHAEALDIVARQLGYRDYYQAQQKLASGEVLPETALHQTQHSVFLSAYWRDTDTRPRSAGCETLEIFLPRPLNSIVSKHQASYGRNLDGFRQEAADHFEMISNANSQARAWELLVRAALTLQFMEVSGLRPATSQKQRQVLELLTDFPLKDHVSLWIDAVSGIWVALDEPYGHVNDVSNVTKRAAWISDKALHLSKPVWAGLYYPDNAVPHLVSPNEALVTKITESLEALSPIATMPSEDQPWSGTSEPYNARFTSPARKASGVARRVRPGTTYGFSKGAVEYHREAGHPLLWRPEKPLSQPDHKRVGAELQCLMISPMPFKAYDKLRTWCSTLENWMFSEYREDDREVGFYETYYGGEPSRYSSAQDQVVALNRVIQIVSDGYGECKPRRDLLKDLEGAMAIIESQAAQ</sequence>
<evidence type="ECO:0000313" key="2">
    <source>
        <dbReference type="Proteomes" id="UP000273140"/>
    </source>
</evidence>
<protein>
    <submittedName>
        <fullName evidence="1">Uncharacterized protein</fullName>
    </submittedName>
</protein>
<name>A0A3M4K0I8_PSESF</name>
<evidence type="ECO:0000313" key="1">
    <source>
        <dbReference type="EMBL" id="RMQ22772.1"/>
    </source>
</evidence>
<reference evidence="1 2" key="1">
    <citation type="submission" date="2018-08" db="EMBL/GenBank/DDBJ databases">
        <title>Recombination of ecologically and evolutionarily significant loci maintains genetic cohesion in the Pseudomonas syringae species complex.</title>
        <authorList>
            <person name="Dillon M."/>
            <person name="Thakur S."/>
            <person name="Almeida R.N.D."/>
            <person name="Weir B.S."/>
            <person name="Guttman D.S."/>
        </authorList>
    </citation>
    <scope>NUCLEOTIDE SEQUENCE [LARGE SCALE GENOMIC DNA]</scope>
    <source>
        <strain evidence="1 2">ICMP 19074</strain>
    </source>
</reference>
<dbReference type="AlphaFoldDB" id="A0A3M4K0I8"/>